<evidence type="ECO:0000256" key="8">
    <source>
        <dbReference type="ARBA" id="ARBA00022840"/>
    </source>
</evidence>
<dbReference type="Gene3D" id="3.30.450.20">
    <property type="entry name" value="PAS domain"/>
    <property type="match status" value="1"/>
</dbReference>
<dbReference type="GO" id="GO:0000155">
    <property type="term" value="F:phosphorelay sensor kinase activity"/>
    <property type="evidence" value="ECO:0007669"/>
    <property type="project" value="InterPro"/>
</dbReference>
<dbReference type="Gene3D" id="1.10.287.130">
    <property type="match status" value="1"/>
</dbReference>
<dbReference type="SUPFAM" id="SSF55874">
    <property type="entry name" value="ATPase domain of HSP90 chaperone/DNA topoisomerase II/histidine kinase"/>
    <property type="match status" value="1"/>
</dbReference>
<keyword evidence="4" id="KW-0808">Transferase</keyword>
<keyword evidence="10" id="KW-0535">Nitrogen fixation</keyword>
<feature type="domain" description="Histidine kinase" evidence="15">
    <location>
        <begin position="139"/>
        <end position="351"/>
    </location>
</feature>
<dbReference type="EMBL" id="JH600070">
    <property type="protein sequence ID" value="EIJ41174.1"/>
    <property type="molecule type" value="Genomic_DNA"/>
</dbReference>
<dbReference type="RefSeq" id="WP_002682864.1">
    <property type="nucleotide sequence ID" value="NZ_JH600070.1"/>
</dbReference>
<evidence type="ECO:0000256" key="11">
    <source>
        <dbReference type="ARBA" id="ARBA00037696"/>
    </source>
</evidence>
<evidence type="ECO:0000256" key="3">
    <source>
        <dbReference type="ARBA" id="ARBA00022553"/>
    </source>
</evidence>
<evidence type="ECO:0000256" key="4">
    <source>
        <dbReference type="ARBA" id="ARBA00022679"/>
    </source>
</evidence>
<keyword evidence="5" id="KW-0547">Nucleotide-binding</keyword>
<dbReference type="PANTHER" id="PTHR43065">
    <property type="entry name" value="SENSOR HISTIDINE KINASE"/>
    <property type="match status" value="1"/>
</dbReference>
<keyword evidence="6 16" id="KW-0418">Kinase</keyword>
<dbReference type="Proteomes" id="UP000005744">
    <property type="component" value="Unassembled WGS sequence"/>
</dbReference>
<dbReference type="Pfam" id="PF00989">
    <property type="entry name" value="PAS"/>
    <property type="match status" value="1"/>
</dbReference>
<dbReference type="GO" id="GO:0005524">
    <property type="term" value="F:ATP binding"/>
    <property type="evidence" value="ECO:0007669"/>
    <property type="project" value="UniProtKB-KW"/>
</dbReference>
<evidence type="ECO:0000256" key="14">
    <source>
        <dbReference type="ARBA" id="ARBA00043094"/>
    </source>
</evidence>
<dbReference type="EC" id="2.7.13.3" evidence="2"/>
<dbReference type="InterPro" id="IPR036890">
    <property type="entry name" value="HATPase_C_sf"/>
</dbReference>
<reference evidence="16 17" key="1">
    <citation type="submission" date="2011-11" db="EMBL/GenBank/DDBJ databases">
        <title>Improved High-Quality Draft sequence of Beggiatoa alba B18lD.</title>
        <authorList>
            <consortium name="US DOE Joint Genome Institute"/>
            <person name="Lucas S."/>
            <person name="Han J."/>
            <person name="Lapidus A."/>
            <person name="Cheng J.-F."/>
            <person name="Goodwin L."/>
            <person name="Pitluck S."/>
            <person name="Peters L."/>
            <person name="Mikhailova N."/>
            <person name="Held B."/>
            <person name="Detter J.C."/>
            <person name="Han C."/>
            <person name="Tapia R."/>
            <person name="Land M."/>
            <person name="Hauser L."/>
            <person name="Kyrpides N."/>
            <person name="Ivanova N."/>
            <person name="Pagani I."/>
            <person name="Samuel K."/>
            <person name="Teske A."/>
            <person name="Mueller J."/>
            <person name="Woyke T."/>
        </authorList>
    </citation>
    <scope>NUCLEOTIDE SEQUENCE [LARGE SCALE GENOMIC DNA]</scope>
    <source>
        <strain evidence="16 17">B18LD</strain>
    </source>
</reference>
<evidence type="ECO:0000256" key="9">
    <source>
        <dbReference type="ARBA" id="ARBA00023012"/>
    </source>
</evidence>
<dbReference type="AlphaFoldDB" id="I3CC31"/>
<name>I3CC31_9GAMM</name>
<dbReference type="InterPro" id="IPR035965">
    <property type="entry name" value="PAS-like_dom_sf"/>
</dbReference>
<evidence type="ECO:0000256" key="2">
    <source>
        <dbReference type="ARBA" id="ARBA00012438"/>
    </source>
</evidence>
<dbReference type="PROSITE" id="PS50109">
    <property type="entry name" value="HIS_KIN"/>
    <property type="match status" value="1"/>
</dbReference>
<evidence type="ECO:0000256" key="6">
    <source>
        <dbReference type="ARBA" id="ARBA00022777"/>
    </source>
</evidence>
<proteinExistence type="predicted"/>
<dbReference type="OrthoDB" id="9789238at2"/>
<dbReference type="SMART" id="SM00388">
    <property type="entry name" value="HisKA"/>
    <property type="match status" value="1"/>
</dbReference>
<evidence type="ECO:0000259" key="15">
    <source>
        <dbReference type="PROSITE" id="PS50109"/>
    </source>
</evidence>
<comment type="catalytic activity">
    <reaction evidence="1">
        <text>ATP + protein L-histidine = ADP + protein N-phospho-L-histidine.</text>
        <dbReference type="EC" id="2.7.13.3"/>
    </reaction>
</comment>
<dbReference type="SMART" id="SM00387">
    <property type="entry name" value="HATPase_c"/>
    <property type="match status" value="1"/>
</dbReference>
<keyword evidence="3" id="KW-0597">Phosphoprotein</keyword>
<evidence type="ECO:0000313" key="17">
    <source>
        <dbReference type="Proteomes" id="UP000005744"/>
    </source>
</evidence>
<organism evidence="16 17">
    <name type="scientific">Beggiatoa alba B18LD</name>
    <dbReference type="NCBI Taxonomy" id="395493"/>
    <lineage>
        <taxon>Bacteria</taxon>
        <taxon>Pseudomonadati</taxon>
        <taxon>Pseudomonadota</taxon>
        <taxon>Gammaproteobacteria</taxon>
        <taxon>Thiotrichales</taxon>
        <taxon>Thiotrichaceae</taxon>
        <taxon>Beggiatoa</taxon>
    </lineage>
</organism>
<keyword evidence="8" id="KW-0067">ATP-binding</keyword>
<dbReference type="Pfam" id="PF00512">
    <property type="entry name" value="HisKA"/>
    <property type="match status" value="1"/>
</dbReference>
<dbReference type="GO" id="GO:0006355">
    <property type="term" value="P:regulation of DNA-templated transcription"/>
    <property type="evidence" value="ECO:0007669"/>
    <property type="project" value="InterPro"/>
</dbReference>
<dbReference type="STRING" id="395493.BegalDRAFT_0252"/>
<evidence type="ECO:0000256" key="7">
    <source>
        <dbReference type="ARBA" id="ARBA00022801"/>
    </source>
</evidence>
<dbReference type="PRINTS" id="PR00344">
    <property type="entry name" value="BCTRLSENSOR"/>
</dbReference>
<evidence type="ECO:0000256" key="1">
    <source>
        <dbReference type="ARBA" id="ARBA00000085"/>
    </source>
</evidence>
<dbReference type="SUPFAM" id="SSF55785">
    <property type="entry name" value="PYP-like sensor domain (PAS domain)"/>
    <property type="match status" value="1"/>
</dbReference>
<evidence type="ECO:0000256" key="5">
    <source>
        <dbReference type="ARBA" id="ARBA00022741"/>
    </source>
</evidence>
<dbReference type="SUPFAM" id="SSF47384">
    <property type="entry name" value="Homodimeric domain of signal transducing histidine kinase"/>
    <property type="match status" value="1"/>
</dbReference>
<dbReference type="InterPro" id="IPR003594">
    <property type="entry name" value="HATPase_dom"/>
</dbReference>
<dbReference type="PANTHER" id="PTHR43065:SF16">
    <property type="entry name" value="SENSORY HISTIDINE KINASE_PHOSPHATASE NTRB"/>
    <property type="match status" value="1"/>
</dbReference>
<evidence type="ECO:0000256" key="10">
    <source>
        <dbReference type="ARBA" id="ARBA00023231"/>
    </source>
</evidence>
<keyword evidence="7" id="KW-0378">Hydrolase</keyword>
<comment type="function">
    <text evidence="11">Member of the two-component regulatory system NtrB/NtrC, which controls expression of the nitrogen-regulated (ntr) genes in response to nitrogen limitation. Under conditions of nitrogen limitation, NtrB autophosphorylates and transfers the phosphoryl group to NtrC. In the presence of nitrogen, acts as a phosphatase that dephosphorylates and inactivates NtrC.</text>
</comment>
<accession>I3CC31</accession>
<sequence length="356" mass="39834">MIQAKLAQTIFENLTIAVLWFDQQFRLQAINPAAETLLEISAKQAKGQLISELFPDMSLSGRSLLEVLQNHHTVIEHGIRLHLPLARLITVDCSITPLQDEHAKTYFLMELTAIDQHLRIAREENLLLQQQAARNIVRGLAHEIKNPLGGLRGAAQLLERELPDPRLKEYTTIIIGEADRLQNLVNRMLVPNTVTHKKWANIHQILLRVSQLIASEAGEGIIIEHDFDPSIPEIWADSDQLIQAVLNIMRNAVQAMNGIGQITLRTRISRQMNIGNKRHKLVVRLEIIDNGPGVPEDMIDHIFYPLVTGHAQGTGLGLSIAQSLVNQHGGLIECTSKLGETVFTLWLPMEYGENGV</sequence>
<dbReference type="InterPro" id="IPR036097">
    <property type="entry name" value="HisK_dim/P_sf"/>
</dbReference>
<protein>
    <recommendedName>
        <fullName evidence="12">Sensory histidine kinase/phosphatase NtrB</fullName>
        <ecNumber evidence="2">2.7.13.3</ecNumber>
    </recommendedName>
    <alternativeName>
        <fullName evidence="13">Nitrogen regulation protein NR(II)</fullName>
    </alternativeName>
    <alternativeName>
        <fullName evidence="14">Nitrogen regulator II</fullName>
    </alternativeName>
</protein>
<dbReference type="InterPro" id="IPR004358">
    <property type="entry name" value="Sig_transdc_His_kin-like_C"/>
</dbReference>
<dbReference type="HOGENOM" id="CLU_000445_114_39_6"/>
<evidence type="ECO:0000256" key="12">
    <source>
        <dbReference type="ARBA" id="ARBA00039567"/>
    </source>
</evidence>
<dbReference type="InterPro" id="IPR003661">
    <property type="entry name" value="HisK_dim/P_dom"/>
</dbReference>
<keyword evidence="17" id="KW-1185">Reference proteome</keyword>
<evidence type="ECO:0000313" key="16">
    <source>
        <dbReference type="EMBL" id="EIJ41174.1"/>
    </source>
</evidence>
<dbReference type="InterPro" id="IPR005467">
    <property type="entry name" value="His_kinase_dom"/>
</dbReference>
<evidence type="ECO:0000256" key="13">
    <source>
        <dbReference type="ARBA" id="ARBA00042313"/>
    </source>
</evidence>
<dbReference type="Pfam" id="PF02518">
    <property type="entry name" value="HATPase_c"/>
    <property type="match status" value="1"/>
</dbReference>
<dbReference type="GO" id="GO:0016787">
    <property type="term" value="F:hydrolase activity"/>
    <property type="evidence" value="ECO:0007669"/>
    <property type="project" value="UniProtKB-KW"/>
</dbReference>
<gene>
    <name evidence="16" type="ORF">BegalDRAFT_0252</name>
</gene>
<keyword evidence="9" id="KW-0902">Two-component regulatory system</keyword>
<dbReference type="eggNOG" id="COG3852">
    <property type="taxonomic scope" value="Bacteria"/>
</dbReference>
<dbReference type="CDD" id="cd00130">
    <property type="entry name" value="PAS"/>
    <property type="match status" value="1"/>
</dbReference>
<dbReference type="CDD" id="cd00082">
    <property type="entry name" value="HisKA"/>
    <property type="match status" value="1"/>
</dbReference>
<dbReference type="Gene3D" id="3.30.565.10">
    <property type="entry name" value="Histidine kinase-like ATPase, C-terminal domain"/>
    <property type="match status" value="1"/>
</dbReference>
<dbReference type="InterPro" id="IPR000014">
    <property type="entry name" value="PAS"/>
</dbReference>
<dbReference type="NCBIfam" id="NF008293">
    <property type="entry name" value="PRK11073.1"/>
    <property type="match status" value="1"/>
</dbReference>
<dbReference type="InterPro" id="IPR013767">
    <property type="entry name" value="PAS_fold"/>
</dbReference>